<sequence>MIYEENKLKEKLIKIENNNYLLEREKDYFNIGLEMLESIGSLDPILRDDLIYGTLSNWILENKFTVEQLKKLLNISLDTDHLFYKLYEKDDDAVFKRTFSVLIVALIIEKHRDEKFLCKEDLYEIKNKLIEYMNNEQDVRGYVEVKGWAHSAAHTADALAVLAQCSDINKIDLLDILNSIKAKVCIGYYVYIEEESERMVTVIENSFNRNMLSDLEINSWLHEFKLQNTKASYIENMHLKVNVKGFLRSLYFRLLEQDNFNGINEEIKKTIKSLK</sequence>
<dbReference type="Proteomes" id="UP000190890">
    <property type="component" value="Unassembled WGS sequence"/>
</dbReference>
<evidence type="ECO:0000313" key="2">
    <source>
        <dbReference type="Proteomes" id="UP000190890"/>
    </source>
</evidence>
<dbReference type="OrthoDB" id="7619731at2"/>
<dbReference type="Pfam" id="PF10978">
    <property type="entry name" value="DUF2785"/>
    <property type="match status" value="1"/>
</dbReference>
<accession>A0A1S8T2L6</accession>
<organism evidence="1 2">
    <name type="scientific">Clostridium puniceum</name>
    <dbReference type="NCBI Taxonomy" id="29367"/>
    <lineage>
        <taxon>Bacteria</taxon>
        <taxon>Bacillati</taxon>
        <taxon>Bacillota</taxon>
        <taxon>Clostridia</taxon>
        <taxon>Eubacteriales</taxon>
        <taxon>Clostridiaceae</taxon>
        <taxon>Clostridium</taxon>
    </lineage>
</organism>
<dbReference type="EMBL" id="LZZM01000225">
    <property type="protein sequence ID" value="OOM72016.1"/>
    <property type="molecule type" value="Genomic_DNA"/>
</dbReference>
<protein>
    <recommendedName>
        <fullName evidence="3">DUF2785 domain-containing protein</fullName>
    </recommendedName>
</protein>
<dbReference type="InterPro" id="IPR021247">
    <property type="entry name" value="DUF2785"/>
</dbReference>
<keyword evidence="2" id="KW-1185">Reference proteome</keyword>
<name>A0A1S8T2L6_9CLOT</name>
<dbReference type="AlphaFoldDB" id="A0A1S8T2L6"/>
<evidence type="ECO:0008006" key="3">
    <source>
        <dbReference type="Google" id="ProtNLM"/>
    </source>
</evidence>
<dbReference type="RefSeq" id="WP_077849749.1">
    <property type="nucleotide sequence ID" value="NZ_LZZM01000225.1"/>
</dbReference>
<reference evidence="1 2" key="1">
    <citation type="submission" date="2016-05" db="EMBL/GenBank/DDBJ databases">
        <title>Microbial solvent formation.</title>
        <authorList>
            <person name="Poehlein A."/>
            <person name="Montoya Solano J.D."/>
            <person name="Flitsch S."/>
            <person name="Krabben P."/>
            <person name="Duerre P."/>
            <person name="Daniel R."/>
        </authorList>
    </citation>
    <scope>NUCLEOTIDE SEQUENCE [LARGE SCALE GENOMIC DNA]</scope>
    <source>
        <strain evidence="1 2">DSM 2619</strain>
    </source>
</reference>
<gene>
    <name evidence="1" type="ORF">CLPUN_48460</name>
</gene>
<proteinExistence type="predicted"/>
<comment type="caution">
    <text evidence="1">The sequence shown here is derived from an EMBL/GenBank/DDBJ whole genome shotgun (WGS) entry which is preliminary data.</text>
</comment>
<dbReference type="STRING" id="29367.CLPUN_48460"/>
<evidence type="ECO:0000313" key="1">
    <source>
        <dbReference type="EMBL" id="OOM72016.1"/>
    </source>
</evidence>